<reference evidence="6" key="1">
    <citation type="submission" date="2021-06" db="EMBL/GenBank/DDBJ databases">
        <title>Comparative genomics, transcriptomics and evolutionary studies reveal genomic signatures of adaptation to plant cell wall in hemibiotrophic fungi.</title>
        <authorList>
            <consortium name="DOE Joint Genome Institute"/>
            <person name="Baroncelli R."/>
            <person name="Diaz J.F."/>
            <person name="Benocci T."/>
            <person name="Peng M."/>
            <person name="Battaglia E."/>
            <person name="Haridas S."/>
            <person name="Andreopoulos W."/>
            <person name="Labutti K."/>
            <person name="Pangilinan J."/>
            <person name="Floch G.L."/>
            <person name="Makela M.R."/>
            <person name="Henrissat B."/>
            <person name="Grigoriev I.V."/>
            <person name="Crouch J.A."/>
            <person name="De Vries R.P."/>
            <person name="Sukno S.A."/>
            <person name="Thon M.R."/>
        </authorList>
    </citation>
    <scope>NUCLEOTIDE SEQUENCE</scope>
    <source>
        <strain evidence="6">CBS 193.32</strain>
    </source>
</reference>
<evidence type="ECO:0000313" key="7">
    <source>
        <dbReference type="Proteomes" id="UP001224890"/>
    </source>
</evidence>
<dbReference type="AlphaFoldDB" id="A0AAJ0EQP1"/>
<dbReference type="EMBL" id="JAHMHR010000087">
    <property type="protein sequence ID" value="KAK1657663.1"/>
    <property type="molecule type" value="Genomic_DNA"/>
</dbReference>
<dbReference type="PANTHER" id="PTHR24185">
    <property type="entry name" value="CALCIUM-INDEPENDENT PHOSPHOLIPASE A2-GAMMA"/>
    <property type="match status" value="1"/>
</dbReference>
<feature type="short sequence motif" description="GXSXG" evidence="4">
    <location>
        <begin position="503"/>
        <end position="507"/>
    </location>
</feature>
<evidence type="ECO:0000256" key="4">
    <source>
        <dbReference type="PROSITE-ProRule" id="PRU01161"/>
    </source>
</evidence>
<dbReference type="InterPro" id="IPR002641">
    <property type="entry name" value="PNPLA_dom"/>
</dbReference>
<name>A0AAJ0EQP1_9PEZI</name>
<organism evidence="6 7">
    <name type="scientific">Colletotrichum godetiae</name>
    <dbReference type="NCBI Taxonomy" id="1209918"/>
    <lineage>
        <taxon>Eukaryota</taxon>
        <taxon>Fungi</taxon>
        <taxon>Dikarya</taxon>
        <taxon>Ascomycota</taxon>
        <taxon>Pezizomycotina</taxon>
        <taxon>Sordariomycetes</taxon>
        <taxon>Hypocreomycetidae</taxon>
        <taxon>Glomerellales</taxon>
        <taxon>Glomerellaceae</taxon>
        <taxon>Colletotrichum</taxon>
        <taxon>Colletotrichum acutatum species complex</taxon>
    </lineage>
</organism>
<accession>A0AAJ0EQP1</accession>
<dbReference type="GO" id="GO:0019369">
    <property type="term" value="P:arachidonate metabolic process"/>
    <property type="evidence" value="ECO:0007669"/>
    <property type="project" value="TreeGrafter"/>
</dbReference>
<evidence type="ECO:0000256" key="2">
    <source>
        <dbReference type="ARBA" id="ARBA00022963"/>
    </source>
</evidence>
<dbReference type="Proteomes" id="UP001224890">
    <property type="component" value="Unassembled WGS sequence"/>
</dbReference>
<sequence length="968" mass="107976">MRSREETCWLKLRQRGDSFVGFPSCRLSDILDRNRGHPSLFCCIGSSGKDEAMRWLTTVRSGRRDFGDIHLQLDKGARSIHTERPLLFADITTYENASLPLSDAVGDFVEWPLEGCSLVPVTAYSVVLGALTDVLCVFLSDTEGMRDLVNIVSSWTKNPLSLPLPLPRLVVVVERAAPGDCSVSQSEREVAGEIRNILGQALPAKFSALSVHFLCQDKDLASEHRYRRLRDLLVAESDRVREKRVQSHALFQSRHFTTLAGTAYKSFRDNLPVDLVQASRVRMPIPHKMQHHIQRFLHRFGGDEASLRTFALPYLCSAMMLDAFPPGMHNFAPEQVYRSLYKPIVVRALHALRLPRTHEALVERIVRRLHPRTGSQSRRYHRKCMLAYARRWRNIFSDRDCLVCLARAPEYPLSCGHAICAVDVRRMTECGLLPINACPLCARPVREFKYKGRPKTKGVNVLSIDGGGIRGIIPLQILRLVEQKLSSYLPDYPVQNHFDLAVGTSSGGLIVLGAFLKGLSMMDCMKMLRTLSTKVFRCRLPWVRGFQGPMLRLAMVYLFGSIYPSRTMDTFLHSIFGDNTLFGHHDAPVRGAKVAVTATGVPKGGFVLTNYNGAGSDDKRHGYKHVRTTRPADRLKITDAARATTAAPGFFLPHTLLGIGEVQDGALCGLNNPEQLAERESRSLWPGSGRPDVLVSAGTGYVDPQPKSPLSPTGWKPPRRGFSVTKALIGYVSSLAHVIGSFLDGEVAHTMRADEPTSLKRPHKYFRCNVKFDDHVPALDDVTAIDRLRERTESAFRESHQIGEISAALLSTMFYFELIARPVRNRSSVSCVGRIVCHLDAGEGLDHLITSLRTAKAEFFIADLAVPVGQHRLDHRRFRFEQSVHVEVQNLDAQFPISLRTGGLSHDRTPVPISASPFTLRGLTDAQGWNNHFGCDDFGPTSPAQIRKRRLPMAIAGAWKKSRLSGVI</sequence>
<feature type="short sequence motif" description="DGA/G" evidence="4">
    <location>
        <begin position="664"/>
        <end position="666"/>
    </location>
</feature>
<feature type="active site" description="Proton acceptor" evidence="4">
    <location>
        <position position="664"/>
    </location>
</feature>
<feature type="domain" description="PNPLA" evidence="5">
    <location>
        <begin position="462"/>
        <end position="678"/>
    </location>
</feature>
<dbReference type="GO" id="GO:0046486">
    <property type="term" value="P:glycerolipid metabolic process"/>
    <property type="evidence" value="ECO:0007669"/>
    <property type="project" value="UniProtKB-ARBA"/>
</dbReference>
<protein>
    <recommendedName>
        <fullName evidence="5">PNPLA domain-containing protein</fullName>
    </recommendedName>
</protein>
<keyword evidence="2 4" id="KW-0442">Lipid degradation</keyword>
<dbReference type="GO" id="GO:0016020">
    <property type="term" value="C:membrane"/>
    <property type="evidence" value="ECO:0007669"/>
    <property type="project" value="TreeGrafter"/>
</dbReference>
<dbReference type="RefSeq" id="XP_060422427.1">
    <property type="nucleotide sequence ID" value="XM_060580243.1"/>
</dbReference>
<dbReference type="InterPro" id="IPR016035">
    <property type="entry name" value="Acyl_Trfase/lysoPLipase"/>
</dbReference>
<dbReference type="GeneID" id="85464769"/>
<keyword evidence="1 4" id="KW-0378">Hydrolase</keyword>
<comment type="caution">
    <text evidence="6">The sequence shown here is derived from an EMBL/GenBank/DDBJ whole genome shotgun (WGS) entry which is preliminary data.</text>
</comment>
<dbReference type="GO" id="GO:0016042">
    <property type="term" value="P:lipid catabolic process"/>
    <property type="evidence" value="ECO:0007669"/>
    <property type="project" value="UniProtKB-UniRule"/>
</dbReference>
<keyword evidence="3 4" id="KW-0443">Lipid metabolism</keyword>
<dbReference type="Gene3D" id="3.40.1090.10">
    <property type="entry name" value="Cytosolic phospholipase A2 catalytic domain"/>
    <property type="match status" value="1"/>
</dbReference>
<keyword evidence="7" id="KW-1185">Reference proteome</keyword>
<dbReference type="SUPFAM" id="SSF52151">
    <property type="entry name" value="FabD/lysophospholipase-like"/>
    <property type="match status" value="1"/>
</dbReference>
<proteinExistence type="predicted"/>
<evidence type="ECO:0000256" key="3">
    <source>
        <dbReference type="ARBA" id="ARBA00023098"/>
    </source>
</evidence>
<dbReference type="GO" id="GO:0047499">
    <property type="term" value="F:calcium-independent phospholipase A2 activity"/>
    <property type="evidence" value="ECO:0007669"/>
    <property type="project" value="TreeGrafter"/>
</dbReference>
<dbReference type="PANTHER" id="PTHR24185:SF1">
    <property type="entry name" value="CALCIUM-INDEPENDENT PHOSPHOLIPASE A2-GAMMA"/>
    <property type="match status" value="1"/>
</dbReference>
<feature type="short sequence motif" description="GXGXXG" evidence="4">
    <location>
        <begin position="466"/>
        <end position="471"/>
    </location>
</feature>
<gene>
    <name evidence="6" type="ORF">BDP55DRAFT_734742</name>
</gene>
<evidence type="ECO:0000256" key="1">
    <source>
        <dbReference type="ARBA" id="ARBA00022801"/>
    </source>
</evidence>
<dbReference type="PROSITE" id="PS51635">
    <property type="entry name" value="PNPLA"/>
    <property type="match status" value="1"/>
</dbReference>
<dbReference type="Pfam" id="PF01734">
    <property type="entry name" value="Patatin"/>
    <property type="match status" value="1"/>
</dbReference>
<feature type="active site" description="Nucleophile" evidence="4">
    <location>
        <position position="505"/>
    </location>
</feature>
<evidence type="ECO:0000259" key="5">
    <source>
        <dbReference type="PROSITE" id="PS51635"/>
    </source>
</evidence>
<evidence type="ECO:0000313" key="6">
    <source>
        <dbReference type="EMBL" id="KAK1657663.1"/>
    </source>
</evidence>